<dbReference type="InterPro" id="IPR015915">
    <property type="entry name" value="Kelch-typ_b-propeller"/>
</dbReference>
<dbReference type="SMART" id="SM00612">
    <property type="entry name" value="Kelch"/>
    <property type="match status" value="6"/>
</dbReference>
<proteinExistence type="predicted"/>
<dbReference type="EMBL" id="HBHX01063790">
    <property type="protein sequence ID" value="CAE0144366.1"/>
    <property type="molecule type" value="Transcribed_RNA"/>
</dbReference>
<dbReference type="AlphaFoldDB" id="A0A7S3BU01"/>
<dbReference type="Gene3D" id="1.20.1280.50">
    <property type="match status" value="1"/>
</dbReference>
<dbReference type="CDD" id="cd09917">
    <property type="entry name" value="F-box_SF"/>
    <property type="match status" value="1"/>
</dbReference>
<name>A0A7S3BU01_9EUKA</name>
<dbReference type="Pfam" id="PF01344">
    <property type="entry name" value="Kelch_1"/>
    <property type="match status" value="2"/>
</dbReference>
<evidence type="ECO:0000313" key="1">
    <source>
        <dbReference type="EMBL" id="CAE0144366.1"/>
    </source>
</evidence>
<dbReference type="PANTHER" id="PTHR45632">
    <property type="entry name" value="LD33804P"/>
    <property type="match status" value="1"/>
</dbReference>
<dbReference type="Pfam" id="PF24681">
    <property type="entry name" value="Kelch_KLHDC2_KLHL20_DRC7"/>
    <property type="match status" value="1"/>
</dbReference>
<gene>
    <name evidence="1" type="ORF">HERI1096_LOCUS35297</name>
</gene>
<dbReference type="Gene3D" id="2.120.10.80">
    <property type="entry name" value="Kelch-type beta propeller"/>
    <property type="match status" value="2"/>
</dbReference>
<dbReference type="SUPFAM" id="SSF50965">
    <property type="entry name" value="Galactose oxidase, central domain"/>
    <property type="match status" value="1"/>
</dbReference>
<dbReference type="InterPro" id="IPR011043">
    <property type="entry name" value="Gal_Oxase/kelch_b-propeller"/>
</dbReference>
<dbReference type="SUPFAM" id="SSF81383">
    <property type="entry name" value="F-box domain"/>
    <property type="match status" value="1"/>
</dbReference>
<reference evidence="1" key="1">
    <citation type="submission" date="2021-01" db="EMBL/GenBank/DDBJ databases">
        <authorList>
            <person name="Corre E."/>
            <person name="Pelletier E."/>
            <person name="Niang G."/>
            <person name="Scheremetjew M."/>
            <person name="Finn R."/>
            <person name="Kale V."/>
            <person name="Holt S."/>
            <person name="Cochrane G."/>
            <person name="Meng A."/>
            <person name="Brown T."/>
            <person name="Cohen L."/>
        </authorList>
    </citation>
    <scope>NUCLEOTIDE SEQUENCE</scope>
    <source>
        <strain evidence="1">CCMP281</strain>
    </source>
</reference>
<dbReference type="InterPro" id="IPR036047">
    <property type="entry name" value="F-box-like_dom_sf"/>
</dbReference>
<protein>
    <recommendedName>
        <fullName evidence="2">F-box domain-containing protein</fullName>
    </recommendedName>
</protein>
<accession>A0A7S3BU01</accession>
<sequence length="373" mass="39927">MSRRSGSSPQNYNRPTTRACLRATVNTALLSPDILSTVMVWLGVPDLARVTRVCHAWKEAATLRLRDSRRSRGLYAVGGCYGGPHPSSSLSLSTVQRYNPTTGTTHSLAALSQGRDHLGLAATGGQLYAIGGWTGSRNCATVEVYDPLQDQWQTGPRLTIERSGLGVAVGPTGSLLAVGGWGGDGLDYLSSVEEYNPSEEKWEALSDLQTPRHCPGVAVLGHWLYVCGGLPGHALARLSTVERLDLDDEEAGAWEVVAPMHMPRYRHALAALDGKLYAVGGETATADNGALVVTSSVEMFDPALNTWQSVTPLCRPRMSHAVAVFDGCLLALGGFDGSHWLDSAERYEPLSGRWEEMPVPGFAPRCAQGLAVC</sequence>
<organism evidence="1">
    <name type="scientific">Haptolina ericina</name>
    <dbReference type="NCBI Taxonomy" id="156174"/>
    <lineage>
        <taxon>Eukaryota</taxon>
        <taxon>Haptista</taxon>
        <taxon>Haptophyta</taxon>
        <taxon>Prymnesiophyceae</taxon>
        <taxon>Prymnesiales</taxon>
        <taxon>Prymnesiaceae</taxon>
        <taxon>Haptolina</taxon>
    </lineage>
</organism>
<dbReference type="PANTHER" id="PTHR45632:SF26">
    <property type="entry name" value="BTB DOMAIN-CONTAINING PROTEIN"/>
    <property type="match status" value="1"/>
</dbReference>
<evidence type="ECO:0008006" key="2">
    <source>
        <dbReference type="Google" id="ProtNLM"/>
    </source>
</evidence>
<dbReference type="InterPro" id="IPR006652">
    <property type="entry name" value="Kelch_1"/>
</dbReference>